<dbReference type="EMBL" id="AZCX01000001">
    <property type="protein sequence ID" value="KRK49467.1"/>
    <property type="molecule type" value="Genomic_DNA"/>
</dbReference>
<sequence>MMYQHILVPLDGSDNSKQALAEAIALAKTFGSSVTLLTVINEGSFYITAGNVPYNYSDELKRRAEEIEAEGKRVAEAAGINVNTVVLKGIPKNIIATFSDDADIDLIVIGKSGADALDRLLIGSTTAYVVRNAKVRVLVVNEDEHK</sequence>
<evidence type="ECO:0000256" key="2">
    <source>
        <dbReference type="PIRNR" id="PIRNR006276"/>
    </source>
</evidence>
<proteinExistence type="inferred from homology"/>
<dbReference type="CDD" id="cd00293">
    <property type="entry name" value="USP-like"/>
    <property type="match status" value="1"/>
</dbReference>
<evidence type="ECO:0000256" key="1">
    <source>
        <dbReference type="ARBA" id="ARBA00008791"/>
    </source>
</evidence>
<evidence type="ECO:0000313" key="4">
    <source>
        <dbReference type="EMBL" id="KRK49467.1"/>
    </source>
</evidence>
<dbReference type="PATRIC" id="fig|1302272.5.peg.394"/>
<dbReference type="Pfam" id="PF00582">
    <property type="entry name" value="Usp"/>
    <property type="match status" value="1"/>
</dbReference>
<name>A0A0R1HT62_9LACO</name>
<accession>A0A0R1HT62</accession>
<dbReference type="Proteomes" id="UP000050911">
    <property type="component" value="Unassembled WGS sequence"/>
</dbReference>
<dbReference type="Gene3D" id="3.40.50.620">
    <property type="entry name" value="HUPs"/>
    <property type="match status" value="1"/>
</dbReference>
<dbReference type="PANTHER" id="PTHR46268">
    <property type="entry name" value="STRESS RESPONSE PROTEIN NHAX"/>
    <property type="match status" value="1"/>
</dbReference>
<keyword evidence="5" id="KW-1185">Reference proteome</keyword>
<gene>
    <name evidence="4" type="ORF">FC96_GL000397</name>
</gene>
<comment type="subcellular location">
    <subcellularLocation>
        <location evidence="2">Cytoplasm</location>
    </subcellularLocation>
</comment>
<evidence type="ECO:0000259" key="3">
    <source>
        <dbReference type="Pfam" id="PF00582"/>
    </source>
</evidence>
<dbReference type="PANTHER" id="PTHR46268:SF6">
    <property type="entry name" value="UNIVERSAL STRESS PROTEIN UP12"/>
    <property type="match status" value="1"/>
</dbReference>
<keyword evidence="2" id="KW-0963">Cytoplasm</keyword>
<dbReference type="STRING" id="1302272.FC96_GL000397"/>
<protein>
    <recommendedName>
        <fullName evidence="2">Universal stress protein</fullName>
    </recommendedName>
</protein>
<dbReference type="PIRSF" id="PIRSF006276">
    <property type="entry name" value="UspA"/>
    <property type="match status" value="1"/>
</dbReference>
<dbReference type="InterPro" id="IPR014729">
    <property type="entry name" value="Rossmann-like_a/b/a_fold"/>
</dbReference>
<feature type="domain" description="UspA" evidence="3">
    <location>
        <begin position="2"/>
        <end position="140"/>
    </location>
</feature>
<dbReference type="InterPro" id="IPR006015">
    <property type="entry name" value="Universal_stress_UspA"/>
</dbReference>
<dbReference type="GO" id="GO:0005737">
    <property type="term" value="C:cytoplasm"/>
    <property type="evidence" value="ECO:0007669"/>
    <property type="project" value="UniProtKB-SubCell"/>
</dbReference>
<comment type="caution">
    <text evidence="4">The sequence shown here is derived from an EMBL/GenBank/DDBJ whole genome shotgun (WGS) entry which is preliminary data.</text>
</comment>
<organism evidence="4 5">
    <name type="scientific">Secundilactobacillus kimchicus JCM 15530</name>
    <dbReference type="NCBI Taxonomy" id="1302272"/>
    <lineage>
        <taxon>Bacteria</taxon>
        <taxon>Bacillati</taxon>
        <taxon>Bacillota</taxon>
        <taxon>Bacilli</taxon>
        <taxon>Lactobacillales</taxon>
        <taxon>Lactobacillaceae</taxon>
        <taxon>Secundilactobacillus</taxon>
    </lineage>
</organism>
<dbReference type="AlphaFoldDB" id="A0A0R1HT62"/>
<evidence type="ECO:0000313" key="5">
    <source>
        <dbReference type="Proteomes" id="UP000050911"/>
    </source>
</evidence>
<reference evidence="4 5" key="1">
    <citation type="journal article" date="2015" name="Genome Announc.">
        <title>Expanding the biotechnology potential of lactobacilli through comparative genomics of 213 strains and associated genera.</title>
        <authorList>
            <person name="Sun Z."/>
            <person name="Harris H.M."/>
            <person name="McCann A."/>
            <person name="Guo C."/>
            <person name="Argimon S."/>
            <person name="Zhang W."/>
            <person name="Yang X."/>
            <person name="Jeffery I.B."/>
            <person name="Cooney J.C."/>
            <person name="Kagawa T.F."/>
            <person name="Liu W."/>
            <person name="Song Y."/>
            <person name="Salvetti E."/>
            <person name="Wrobel A."/>
            <person name="Rasinkangas P."/>
            <person name="Parkhill J."/>
            <person name="Rea M.C."/>
            <person name="O'Sullivan O."/>
            <person name="Ritari J."/>
            <person name="Douillard F.P."/>
            <person name="Paul Ross R."/>
            <person name="Yang R."/>
            <person name="Briner A.E."/>
            <person name="Felis G.E."/>
            <person name="de Vos W.M."/>
            <person name="Barrangou R."/>
            <person name="Klaenhammer T.R."/>
            <person name="Caufield P.W."/>
            <person name="Cui Y."/>
            <person name="Zhang H."/>
            <person name="O'Toole P.W."/>
        </authorList>
    </citation>
    <scope>NUCLEOTIDE SEQUENCE [LARGE SCALE GENOMIC DNA]</scope>
    <source>
        <strain evidence="4 5">JCM 15530</strain>
    </source>
</reference>
<dbReference type="InterPro" id="IPR006016">
    <property type="entry name" value="UspA"/>
</dbReference>
<dbReference type="SUPFAM" id="SSF52402">
    <property type="entry name" value="Adenine nucleotide alpha hydrolases-like"/>
    <property type="match status" value="1"/>
</dbReference>
<comment type="similarity">
    <text evidence="1 2">Belongs to the universal stress protein A family.</text>
</comment>
<dbReference type="PRINTS" id="PR01438">
    <property type="entry name" value="UNVRSLSTRESS"/>
</dbReference>